<dbReference type="RefSeq" id="WP_160730005.1">
    <property type="nucleotide sequence ID" value="NZ_WTYP01000001.1"/>
</dbReference>
<comment type="caution">
    <text evidence="1">The sequence shown here is derived from an EMBL/GenBank/DDBJ whole genome shotgun (WGS) entry which is preliminary data.</text>
</comment>
<accession>A0A6I4UXY8</accession>
<sequence length="202" mass="22684">MNVREGLVRAAGWPFRKIRREIRLHWLARVRARGCVPAAEPAAPVPPCLIISPGGVGTTFLIDHCARFTSSNHRNDRDGLKHLPRFPGTEEFTRSRIIFVTGKPEDVFASLRRRGWLRDQAAKLGLPRALWLTGRARKAAFIAGVEAQAESFRAAAESGQVLMIDYEQIWDRKAEIARWFGIGDPAFLADFPERRGRTGQSV</sequence>
<evidence type="ECO:0000313" key="1">
    <source>
        <dbReference type="EMBL" id="MXP46809.1"/>
    </source>
</evidence>
<evidence type="ECO:0000313" key="2">
    <source>
        <dbReference type="Proteomes" id="UP000471435"/>
    </source>
</evidence>
<proteinExistence type="predicted"/>
<dbReference type="AlphaFoldDB" id="A0A6I4UXY8"/>
<organism evidence="1 2">
    <name type="scientific">Pontixanthobacter luteolus</name>
    <dbReference type="NCBI Taxonomy" id="295089"/>
    <lineage>
        <taxon>Bacteria</taxon>
        <taxon>Pseudomonadati</taxon>
        <taxon>Pseudomonadota</taxon>
        <taxon>Alphaproteobacteria</taxon>
        <taxon>Sphingomonadales</taxon>
        <taxon>Erythrobacteraceae</taxon>
        <taxon>Pontixanthobacter</taxon>
    </lineage>
</organism>
<reference evidence="1 2" key="1">
    <citation type="submission" date="2019-12" db="EMBL/GenBank/DDBJ databases">
        <title>Genomic-based taxomic classification of the family Erythrobacteraceae.</title>
        <authorList>
            <person name="Xu L."/>
        </authorList>
    </citation>
    <scope>NUCLEOTIDE SEQUENCE [LARGE SCALE GENOMIC DNA]</scope>
    <source>
        <strain evidence="1 2">SW-109</strain>
    </source>
</reference>
<protein>
    <recommendedName>
        <fullName evidence="3">Sulfotransferase family protein</fullName>
    </recommendedName>
</protein>
<dbReference type="Proteomes" id="UP000471435">
    <property type="component" value="Unassembled WGS sequence"/>
</dbReference>
<evidence type="ECO:0008006" key="3">
    <source>
        <dbReference type="Google" id="ProtNLM"/>
    </source>
</evidence>
<dbReference type="EMBL" id="WTYP01000001">
    <property type="protein sequence ID" value="MXP46809.1"/>
    <property type="molecule type" value="Genomic_DNA"/>
</dbReference>
<dbReference type="OrthoDB" id="7705145at2"/>
<keyword evidence="2" id="KW-1185">Reference proteome</keyword>
<gene>
    <name evidence="1" type="ORF">GRI43_05320</name>
</gene>
<name>A0A6I4UXY8_9SPHN</name>